<proteinExistence type="predicted"/>
<evidence type="ECO:0000313" key="1">
    <source>
        <dbReference type="EMBL" id="KAI4297711.1"/>
    </source>
</evidence>
<dbReference type="Proteomes" id="UP000828941">
    <property type="component" value="Chromosome 14"/>
</dbReference>
<comment type="caution">
    <text evidence="1">The sequence shown here is derived from an EMBL/GenBank/DDBJ whole genome shotgun (WGS) entry which is preliminary data.</text>
</comment>
<organism evidence="1 2">
    <name type="scientific">Bauhinia variegata</name>
    <name type="common">Purple orchid tree</name>
    <name type="synonym">Phanera variegata</name>
    <dbReference type="NCBI Taxonomy" id="167791"/>
    <lineage>
        <taxon>Eukaryota</taxon>
        <taxon>Viridiplantae</taxon>
        <taxon>Streptophyta</taxon>
        <taxon>Embryophyta</taxon>
        <taxon>Tracheophyta</taxon>
        <taxon>Spermatophyta</taxon>
        <taxon>Magnoliopsida</taxon>
        <taxon>eudicotyledons</taxon>
        <taxon>Gunneridae</taxon>
        <taxon>Pentapetalae</taxon>
        <taxon>rosids</taxon>
        <taxon>fabids</taxon>
        <taxon>Fabales</taxon>
        <taxon>Fabaceae</taxon>
        <taxon>Cercidoideae</taxon>
        <taxon>Cercideae</taxon>
        <taxon>Bauhiniinae</taxon>
        <taxon>Bauhinia</taxon>
    </lineage>
</organism>
<sequence>MEVSLSANHQGLRSTSCSSLSFSSFSLCNLHSIRIRFLGCSHNLRPPVALRSRKKCSKLGLLRVHSPRFIFKASLDSQSIIVIVIIFTLSAVSLLYYRHSRRKKNTKEVSEIPGRPKFALSQGSNVGNQAIQTNILGFQRFQIENSLEEIGLLKESTGELNHAFEDKEAQMLFWRSTVVHEEAVMTKTSESSSDFLVSSVNNGSSSNNSEVLEQSSESSPDFLVSSVNGSSSNNSELVHEETVMTKTSETSSDFLVSSVNNGSSSNNSEAVKQSFLPVAYQSSSLEPITSVEEITELHVGRSQDESDSNSELLIIMDESKPPAASVDVENALKTVDEHAKEKSELDAISNDVLFGESAREELYMFYEANKSSNGSMLPLSSLKSFSPHTSFLKRNKLSSTIGNTILKGSELSTEKSAEYVEGIAPIASYKEDHPPVNRSKYLDKGGRALGDGERNHPVQKYDKILPQIEQSTRAHVDQKNYRSQHVNTYNRLLKDGRLHECVELLKDMEIKGVLDMSKVHHAKFFNICKRQKAVREAFDYTKLIPNPKLSTFNMLMTVCASSQDSEGAFQVLHLVQGAGLKPDCKLYTTLISTCAKSGKVDRMFEVYHEMVNSGVEPNVHTYGALIDGCARAGQVAKAFGAYGIMRSKKVQPDRVVFNALIAACAQSGAVDRAFDVLAEMAAETHPIDPDNITLGALMKACAKAGQVERARDVYKMLQKYNIKGTPEVYTIAINSCSQTGDWEFACSVYRDMTGKGVLPDEMFLSALIDVAGHARKLDSAFEVLQEARDQGIRIGIMSYSSLMGACSNARNWQKALELYEDLKSLQLVQTVSVVNALITALCEGDQFQKAMEVLSEMKELGLCPNGITYSILIVASEKKDDLEAGQMLLSQAKKDGVVPNLTMCRCIIGMCLRRFERASFVGEPVLSFNSGRPQVDNKWTSLALMVYRETIRAGERPTSEILSQVLGCLQLPHDTSLKSRLIENLGVSVDTSRSSNLYSLIDGFGAYDSRALSLLEEAASIGIVPSVSFKVNPIVLDIKEMPAFTAEVYLLTVFKGLKHRLAAGARLPNIIILLPVETAKISSPEKEKVINLAGRAGQAVATLLRRLRIPYQGNESNGKIRINGVVLKRWFQPKLASPFSGKPDYLGSSQSRLGKGINRQQQNIRTDNLSLF</sequence>
<evidence type="ECO:0000313" key="2">
    <source>
        <dbReference type="Proteomes" id="UP000828941"/>
    </source>
</evidence>
<protein>
    <submittedName>
        <fullName evidence="1">Uncharacterized protein</fullName>
    </submittedName>
</protein>
<gene>
    <name evidence="1" type="ORF">L6164_037588</name>
</gene>
<name>A0ACB9KKH4_BAUVA</name>
<reference evidence="1 2" key="1">
    <citation type="journal article" date="2022" name="DNA Res.">
        <title>Chromosomal-level genome assembly of the orchid tree Bauhinia variegata (Leguminosae; Cercidoideae) supports the allotetraploid origin hypothesis of Bauhinia.</title>
        <authorList>
            <person name="Zhong Y."/>
            <person name="Chen Y."/>
            <person name="Zheng D."/>
            <person name="Pang J."/>
            <person name="Liu Y."/>
            <person name="Luo S."/>
            <person name="Meng S."/>
            <person name="Qian L."/>
            <person name="Wei D."/>
            <person name="Dai S."/>
            <person name="Zhou R."/>
        </authorList>
    </citation>
    <scope>NUCLEOTIDE SEQUENCE [LARGE SCALE GENOMIC DNA]</scope>
    <source>
        <strain evidence="1">BV-YZ2020</strain>
    </source>
</reference>
<accession>A0ACB9KKH4</accession>
<keyword evidence="2" id="KW-1185">Reference proteome</keyword>
<dbReference type="EMBL" id="CM039439">
    <property type="protein sequence ID" value="KAI4297711.1"/>
    <property type="molecule type" value="Genomic_DNA"/>
</dbReference>